<feature type="compositionally biased region" description="Low complexity" evidence="1">
    <location>
        <begin position="65"/>
        <end position="82"/>
    </location>
</feature>
<keyword evidence="4" id="KW-1185">Reference proteome</keyword>
<proteinExistence type="predicted"/>
<name>A0ABN2LMX5_9MICO</name>
<evidence type="ECO:0000313" key="4">
    <source>
        <dbReference type="Proteomes" id="UP001499938"/>
    </source>
</evidence>
<protein>
    <recommendedName>
        <fullName evidence="5">DUF2510 domain-containing protein</fullName>
    </recommendedName>
</protein>
<reference evidence="3 4" key="1">
    <citation type="journal article" date="2019" name="Int. J. Syst. Evol. Microbiol.">
        <title>The Global Catalogue of Microorganisms (GCM) 10K type strain sequencing project: providing services to taxonomists for standard genome sequencing and annotation.</title>
        <authorList>
            <consortium name="The Broad Institute Genomics Platform"/>
            <consortium name="The Broad Institute Genome Sequencing Center for Infectious Disease"/>
            <person name="Wu L."/>
            <person name="Ma J."/>
        </authorList>
    </citation>
    <scope>NUCLEOTIDE SEQUENCE [LARGE SCALE GENOMIC DNA]</scope>
    <source>
        <strain evidence="3 4">JCM 15592</strain>
    </source>
</reference>
<feature type="region of interest" description="Disordered" evidence="1">
    <location>
        <begin position="55"/>
        <end position="82"/>
    </location>
</feature>
<accession>A0ABN2LMX5</accession>
<evidence type="ECO:0000256" key="2">
    <source>
        <dbReference type="SAM" id="Phobius"/>
    </source>
</evidence>
<dbReference type="Proteomes" id="UP001499938">
    <property type="component" value="Unassembled WGS sequence"/>
</dbReference>
<keyword evidence="2" id="KW-0472">Membrane</keyword>
<dbReference type="RefSeq" id="WP_344084020.1">
    <property type="nucleotide sequence ID" value="NZ_BAAAPO010000029.1"/>
</dbReference>
<keyword evidence="2" id="KW-0812">Transmembrane</keyword>
<comment type="caution">
    <text evidence="3">The sequence shown here is derived from an EMBL/GenBank/DDBJ whole genome shotgun (WGS) entry which is preliminary data.</text>
</comment>
<sequence length="167" mass="17814">MSAPAGWYSLPDGTQRYWDGAQWAAPSAPAAPSAWPQDQVAGGSAYPQQPYAAPQPYSAPPQPYAAPSVYGSPQPYGQPGQPSYAVGQVAPKNPGLSLLASFFIPGLGTMINGEVGKGVAMLVIYLVSWPLILILIGIPMMLVVWIWGMVDAYTGAQNWNRRHGIWS</sequence>
<organism evidence="3 4">
    <name type="scientific">Nostocoides veronense</name>
    <dbReference type="NCBI Taxonomy" id="330836"/>
    <lineage>
        <taxon>Bacteria</taxon>
        <taxon>Bacillati</taxon>
        <taxon>Actinomycetota</taxon>
        <taxon>Actinomycetes</taxon>
        <taxon>Micrococcales</taxon>
        <taxon>Intrasporangiaceae</taxon>
        <taxon>Nostocoides</taxon>
    </lineage>
</organism>
<evidence type="ECO:0008006" key="5">
    <source>
        <dbReference type="Google" id="ProtNLM"/>
    </source>
</evidence>
<feature type="transmembrane region" description="Helical" evidence="2">
    <location>
        <begin position="119"/>
        <end position="147"/>
    </location>
</feature>
<dbReference type="EMBL" id="BAAAPO010000029">
    <property type="protein sequence ID" value="GAA1794274.1"/>
    <property type="molecule type" value="Genomic_DNA"/>
</dbReference>
<gene>
    <name evidence="3" type="ORF">GCM10009811_18640</name>
</gene>
<evidence type="ECO:0000256" key="1">
    <source>
        <dbReference type="SAM" id="MobiDB-lite"/>
    </source>
</evidence>
<keyword evidence="2" id="KW-1133">Transmembrane helix</keyword>
<evidence type="ECO:0000313" key="3">
    <source>
        <dbReference type="EMBL" id="GAA1794274.1"/>
    </source>
</evidence>